<dbReference type="InterPro" id="IPR036390">
    <property type="entry name" value="WH_DNA-bd_sf"/>
</dbReference>
<dbReference type="InterPro" id="IPR044974">
    <property type="entry name" value="Disease_R_plants"/>
</dbReference>
<feature type="domain" description="TIR" evidence="8">
    <location>
        <begin position="78"/>
        <end position="244"/>
    </location>
</feature>
<dbReference type="InterPro" id="IPR045344">
    <property type="entry name" value="C-JID"/>
</dbReference>
<dbReference type="EC" id="3.2.2.6" evidence="1"/>
<accession>A0A2N9J3V1</accession>
<reference evidence="9" key="1">
    <citation type="submission" date="2018-02" db="EMBL/GenBank/DDBJ databases">
        <authorList>
            <person name="Cohen D.B."/>
            <person name="Kent A.D."/>
        </authorList>
    </citation>
    <scope>NUCLEOTIDE SEQUENCE</scope>
</reference>
<dbReference type="InterPro" id="IPR002182">
    <property type="entry name" value="NB-ARC"/>
</dbReference>
<evidence type="ECO:0000256" key="2">
    <source>
        <dbReference type="ARBA" id="ARBA00022614"/>
    </source>
</evidence>
<dbReference type="Pfam" id="PF01582">
    <property type="entry name" value="TIR"/>
    <property type="match status" value="1"/>
</dbReference>
<dbReference type="SUPFAM" id="SSF52540">
    <property type="entry name" value="P-loop containing nucleoside triphosphate hydrolases"/>
    <property type="match status" value="1"/>
</dbReference>
<sequence length="634" mass="71354">MRHGLTEAEAEAVVEFDRKQGLWNVDAVEAILLSLESRSLTQTHTDKELAIIYYSRFSSMSTQGASSSSPSSSLTSRWKFHVFLSFRGEDTRKGFTDHLYAALQRKGISTFRDDEKLERGKSISPELLKAIEESRFAIVILSKNYASSTWCLDELAKIVRCMKDTGLMVFPVFYDVDPSDVRNQTGTFEKSFVEHEECFKENIEKVETWRAALREVANLSGWHLQDGFESKVIEEIVEVISRKLSPSFPSIIDDLVGINSSVEELITSYLGLENNVSMIGICGMAGLGKTTLARVVYEKFSNQFEVSSFIANVREVSKKNAFKNEQPEEGYEELSKTILDYAKGLPLALVTLGSFLVGRTIDEWQSALEIFLDIACFFSGKRKDHVIKILEKCGFDATIGIRVLIDNSLLTIEKENLWMHSLLQDMGREIVRQDPRKYGRESGSSSSNDNCHLSLEAFSPVSNENIQASNPPSDKYRTRKRKFGSPLRLEGQYGCIDLVENHPYIGQLNRLFVLERQYTSAPANRAYQDSYIRGEVVADMENIQLEASGAGPMELSFTGRKEDGSRTAVQIIIPGLEIPRWLTYQSLGNSVSIELPPNWCSSKWMGLALCASFNAISSPSSADEFRQSRQNIWS</sequence>
<dbReference type="Pfam" id="PF20160">
    <property type="entry name" value="C-JID"/>
    <property type="match status" value="1"/>
</dbReference>
<dbReference type="InterPro" id="IPR058192">
    <property type="entry name" value="WHD_ROQ1-like"/>
</dbReference>
<gene>
    <name evidence="9" type="ORF">FSB_LOCUS59370</name>
</gene>
<dbReference type="InterPro" id="IPR027417">
    <property type="entry name" value="P-loop_NTPase"/>
</dbReference>
<dbReference type="SMART" id="SM00255">
    <property type="entry name" value="TIR"/>
    <property type="match status" value="1"/>
</dbReference>
<keyword evidence="4" id="KW-0378">Hydrolase</keyword>
<evidence type="ECO:0000256" key="4">
    <source>
        <dbReference type="ARBA" id="ARBA00022801"/>
    </source>
</evidence>
<dbReference type="Gene3D" id="3.40.50.300">
    <property type="entry name" value="P-loop containing nucleotide triphosphate hydrolases"/>
    <property type="match status" value="1"/>
</dbReference>
<keyword evidence="2" id="KW-0433">Leucine-rich repeat</keyword>
<dbReference type="GO" id="GO:0007165">
    <property type="term" value="P:signal transduction"/>
    <property type="evidence" value="ECO:0007669"/>
    <property type="project" value="InterPro"/>
</dbReference>
<evidence type="ECO:0000313" key="9">
    <source>
        <dbReference type="EMBL" id="SPD31488.1"/>
    </source>
</evidence>
<proteinExistence type="predicted"/>
<protein>
    <recommendedName>
        <fullName evidence="1">ADP-ribosyl cyclase/cyclic ADP-ribose hydrolase</fullName>
        <ecNumber evidence="1">3.2.2.6</ecNumber>
    </recommendedName>
</protein>
<evidence type="ECO:0000256" key="3">
    <source>
        <dbReference type="ARBA" id="ARBA00022737"/>
    </source>
</evidence>
<name>A0A2N9J3V1_FAGSY</name>
<comment type="catalytic activity">
    <reaction evidence="7">
        <text>NAD(+) + H2O = ADP-D-ribose + nicotinamide + H(+)</text>
        <dbReference type="Rhea" id="RHEA:16301"/>
        <dbReference type="ChEBI" id="CHEBI:15377"/>
        <dbReference type="ChEBI" id="CHEBI:15378"/>
        <dbReference type="ChEBI" id="CHEBI:17154"/>
        <dbReference type="ChEBI" id="CHEBI:57540"/>
        <dbReference type="ChEBI" id="CHEBI:57967"/>
        <dbReference type="EC" id="3.2.2.6"/>
    </reaction>
    <physiologicalReaction direction="left-to-right" evidence="7">
        <dbReference type="Rhea" id="RHEA:16302"/>
    </physiologicalReaction>
</comment>
<evidence type="ECO:0000256" key="5">
    <source>
        <dbReference type="ARBA" id="ARBA00022821"/>
    </source>
</evidence>
<dbReference type="Pfam" id="PF00931">
    <property type="entry name" value="NB-ARC"/>
    <property type="match status" value="1"/>
</dbReference>
<dbReference type="GO" id="GO:0043531">
    <property type="term" value="F:ADP binding"/>
    <property type="evidence" value="ECO:0007669"/>
    <property type="project" value="InterPro"/>
</dbReference>
<dbReference type="Gene3D" id="3.40.50.10140">
    <property type="entry name" value="Toll/interleukin-1 receptor homology (TIR) domain"/>
    <property type="match status" value="1"/>
</dbReference>
<dbReference type="Pfam" id="PF23282">
    <property type="entry name" value="WHD_ROQ1"/>
    <property type="match status" value="1"/>
</dbReference>
<keyword evidence="6" id="KW-0520">NAD</keyword>
<evidence type="ECO:0000256" key="7">
    <source>
        <dbReference type="ARBA" id="ARBA00047304"/>
    </source>
</evidence>
<dbReference type="PANTHER" id="PTHR11017">
    <property type="entry name" value="LEUCINE-RICH REPEAT-CONTAINING PROTEIN"/>
    <property type="match status" value="1"/>
</dbReference>
<evidence type="ECO:0000256" key="1">
    <source>
        <dbReference type="ARBA" id="ARBA00011982"/>
    </source>
</evidence>
<dbReference type="SUPFAM" id="SSF52200">
    <property type="entry name" value="Toll/Interleukin receptor TIR domain"/>
    <property type="match status" value="1"/>
</dbReference>
<dbReference type="AlphaFoldDB" id="A0A2N9J3V1"/>
<dbReference type="GO" id="GO:0061809">
    <property type="term" value="F:NAD+ nucleosidase activity, cyclic ADP-ribose generating"/>
    <property type="evidence" value="ECO:0007669"/>
    <property type="project" value="UniProtKB-EC"/>
</dbReference>
<dbReference type="InterPro" id="IPR000157">
    <property type="entry name" value="TIR_dom"/>
</dbReference>
<dbReference type="FunFam" id="3.40.50.10140:FF:000007">
    <property type="entry name" value="Disease resistance protein (TIR-NBS-LRR class)"/>
    <property type="match status" value="1"/>
</dbReference>
<keyword evidence="3" id="KW-0677">Repeat</keyword>
<dbReference type="PANTHER" id="PTHR11017:SF559">
    <property type="entry name" value="DISEASE RESISTANCE PROTEIN CHL1"/>
    <property type="match status" value="1"/>
</dbReference>
<evidence type="ECO:0000256" key="6">
    <source>
        <dbReference type="ARBA" id="ARBA00023027"/>
    </source>
</evidence>
<keyword evidence="5" id="KW-0611">Plant defense</keyword>
<dbReference type="PROSITE" id="PS50104">
    <property type="entry name" value="TIR"/>
    <property type="match status" value="1"/>
</dbReference>
<dbReference type="EMBL" id="OIVN01006363">
    <property type="protein sequence ID" value="SPD31488.1"/>
    <property type="molecule type" value="Genomic_DNA"/>
</dbReference>
<evidence type="ECO:0000259" key="8">
    <source>
        <dbReference type="PROSITE" id="PS50104"/>
    </source>
</evidence>
<dbReference type="SUPFAM" id="SSF46785">
    <property type="entry name" value="Winged helix' DNA-binding domain"/>
    <property type="match status" value="1"/>
</dbReference>
<dbReference type="GO" id="GO:0006952">
    <property type="term" value="P:defense response"/>
    <property type="evidence" value="ECO:0007669"/>
    <property type="project" value="UniProtKB-KW"/>
</dbReference>
<dbReference type="InterPro" id="IPR035897">
    <property type="entry name" value="Toll_tir_struct_dom_sf"/>
</dbReference>
<organism evidence="9">
    <name type="scientific">Fagus sylvatica</name>
    <name type="common">Beechnut</name>
    <dbReference type="NCBI Taxonomy" id="28930"/>
    <lineage>
        <taxon>Eukaryota</taxon>
        <taxon>Viridiplantae</taxon>
        <taxon>Streptophyta</taxon>
        <taxon>Embryophyta</taxon>
        <taxon>Tracheophyta</taxon>
        <taxon>Spermatophyta</taxon>
        <taxon>Magnoliopsida</taxon>
        <taxon>eudicotyledons</taxon>
        <taxon>Gunneridae</taxon>
        <taxon>Pentapetalae</taxon>
        <taxon>rosids</taxon>
        <taxon>fabids</taxon>
        <taxon>Fagales</taxon>
        <taxon>Fagaceae</taxon>
        <taxon>Fagus</taxon>
    </lineage>
</organism>